<evidence type="ECO:0000313" key="2">
    <source>
        <dbReference type="Proteomes" id="UP000031036"/>
    </source>
</evidence>
<dbReference type="EMBL" id="JPKZ01002583">
    <property type="protein sequence ID" value="KHN76034.1"/>
    <property type="molecule type" value="Genomic_DNA"/>
</dbReference>
<evidence type="ECO:0000313" key="1">
    <source>
        <dbReference type="EMBL" id="KHN76034.1"/>
    </source>
</evidence>
<organism evidence="1 2">
    <name type="scientific">Toxocara canis</name>
    <name type="common">Canine roundworm</name>
    <dbReference type="NCBI Taxonomy" id="6265"/>
    <lineage>
        <taxon>Eukaryota</taxon>
        <taxon>Metazoa</taxon>
        <taxon>Ecdysozoa</taxon>
        <taxon>Nematoda</taxon>
        <taxon>Chromadorea</taxon>
        <taxon>Rhabditida</taxon>
        <taxon>Spirurina</taxon>
        <taxon>Ascaridomorpha</taxon>
        <taxon>Ascaridoidea</taxon>
        <taxon>Toxocaridae</taxon>
        <taxon>Toxocara</taxon>
    </lineage>
</organism>
<dbReference type="Proteomes" id="UP000031036">
    <property type="component" value="Unassembled WGS sequence"/>
</dbReference>
<dbReference type="AlphaFoldDB" id="A0A0B2V3H7"/>
<keyword evidence="2" id="KW-1185">Reference proteome</keyword>
<accession>A0A0B2V3H7</accession>
<sequence length="61" mass="6778">MIVAQSSSAVGVNSLPYKVWKLAPKEETMALHESESFGTNKFPSEKIFSTAVQVFRNVWCA</sequence>
<comment type="caution">
    <text evidence="1">The sequence shown here is derived from an EMBL/GenBank/DDBJ whole genome shotgun (WGS) entry which is preliminary data.</text>
</comment>
<gene>
    <name evidence="1" type="ORF">Tcan_16415</name>
</gene>
<reference evidence="1 2" key="1">
    <citation type="submission" date="2014-11" db="EMBL/GenBank/DDBJ databases">
        <title>Genetic blueprint of the zoonotic pathogen Toxocara canis.</title>
        <authorList>
            <person name="Zhu X.-Q."/>
            <person name="Korhonen P.K."/>
            <person name="Cai H."/>
            <person name="Young N.D."/>
            <person name="Nejsum P."/>
            <person name="von Samson-Himmelstjerna G."/>
            <person name="Boag P.R."/>
            <person name="Tan P."/>
            <person name="Li Q."/>
            <person name="Min J."/>
            <person name="Yang Y."/>
            <person name="Wang X."/>
            <person name="Fang X."/>
            <person name="Hall R.S."/>
            <person name="Hofmann A."/>
            <person name="Sternberg P.W."/>
            <person name="Jex A.R."/>
            <person name="Gasser R.B."/>
        </authorList>
    </citation>
    <scope>NUCLEOTIDE SEQUENCE [LARGE SCALE GENOMIC DNA]</scope>
    <source>
        <strain evidence="1">PN_DK_2014</strain>
    </source>
</reference>
<name>A0A0B2V3H7_TOXCA</name>
<proteinExistence type="predicted"/>
<protein>
    <submittedName>
        <fullName evidence="1">Uncharacterized protein</fullName>
    </submittedName>
</protein>